<dbReference type="CDD" id="cd07576">
    <property type="entry name" value="R-amidase_like"/>
    <property type="match status" value="1"/>
</dbReference>
<sequence>MRITLAQFTCREGDIAHNLAAVLAQIERCSGQTDLLVLPETQLTGFTHPDGNTDYALQLQGPELAQVVAASQRTGIAVAVGFLEQDGAQLFNSSVLITPEQGIYLHYRKSHLWTNERVEAQAGDRLVCGLWRGRRVGLLICYDIEFPEASRALALMGCDLLLVTDGNMDPYGHVHRNALLARAQDNQMFVAMANRAGHGCGMQFAGESLVVDPLGREVASLGREPGIMQAELDFSLLEAARREYRYLEDRRLALSGETQWQQRDDEQRWWPLIAR</sequence>
<evidence type="ECO:0000313" key="3">
    <source>
        <dbReference type="EMBL" id="VEI71769.1"/>
    </source>
</evidence>
<feature type="domain" description="CN hydrolase" evidence="2">
    <location>
        <begin position="1"/>
        <end position="234"/>
    </location>
</feature>
<dbReference type="InterPro" id="IPR001110">
    <property type="entry name" value="UPF0012_CS"/>
</dbReference>
<evidence type="ECO:0000259" key="2">
    <source>
        <dbReference type="PROSITE" id="PS50263"/>
    </source>
</evidence>
<protein>
    <submittedName>
        <fullName evidence="3">(R)-stereoselective amidase</fullName>
        <ecNumber evidence="3">3.5.1.100</ecNumber>
    </submittedName>
</protein>
<name>A0A448SVV0_SERFO</name>
<accession>A0A448SVV0</accession>
<dbReference type="PROSITE" id="PS01227">
    <property type="entry name" value="UPF0012"/>
    <property type="match status" value="1"/>
</dbReference>
<dbReference type="SUPFAM" id="SSF56317">
    <property type="entry name" value="Carbon-nitrogen hydrolase"/>
    <property type="match status" value="1"/>
</dbReference>
<dbReference type="InterPro" id="IPR044083">
    <property type="entry name" value="RamA-like"/>
</dbReference>
<keyword evidence="3" id="KW-0378">Hydrolase</keyword>
<dbReference type="PANTHER" id="PTHR23088">
    <property type="entry name" value="NITRILASE-RELATED"/>
    <property type="match status" value="1"/>
</dbReference>
<dbReference type="PROSITE" id="PS50263">
    <property type="entry name" value="CN_HYDROLASE"/>
    <property type="match status" value="1"/>
</dbReference>
<dbReference type="RefSeq" id="WP_141132420.1">
    <property type="nucleotide sequence ID" value="NZ_JBEGWX010000019.1"/>
</dbReference>
<comment type="similarity">
    <text evidence="1">Belongs to the carbon-nitrogen hydrolase superfamily. NIT1/NIT2 family.</text>
</comment>
<dbReference type="EMBL" id="LR134492">
    <property type="protein sequence ID" value="VEI71769.1"/>
    <property type="molecule type" value="Genomic_DNA"/>
</dbReference>
<dbReference type="AlphaFoldDB" id="A0A448SVV0"/>
<dbReference type="InterPro" id="IPR003010">
    <property type="entry name" value="C-N_Hydrolase"/>
</dbReference>
<dbReference type="InterPro" id="IPR036526">
    <property type="entry name" value="C-N_Hydrolase_sf"/>
</dbReference>
<gene>
    <name evidence="3" type="primary">ramA_3</name>
    <name evidence="3" type="ORF">NCTC13193_03453</name>
</gene>
<reference evidence="3 4" key="1">
    <citation type="submission" date="2018-12" db="EMBL/GenBank/DDBJ databases">
        <authorList>
            <consortium name="Pathogen Informatics"/>
        </authorList>
    </citation>
    <scope>NUCLEOTIDE SEQUENCE [LARGE SCALE GENOMIC DNA]</scope>
    <source>
        <strain evidence="3 4">NCTC13193</strain>
    </source>
</reference>
<dbReference type="PANTHER" id="PTHR23088:SF27">
    <property type="entry name" value="DEAMINATED GLUTATHIONE AMIDASE"/>
    <property type="match status" value="1"/>
</dbReference>
<dbReference type="EC" id="3.5.1.100" evidence="3"/>
<proteinExistence type="inferred from homology"/>
<evidence type="ECO:0000313" key="4">
    <source>
        <dbReference type="Proteomes" id="UP000270487"/>
    </source>
</evidence>
<dbReference type="Pfam" id="PF00795">
    <property type="entry name" value="CN_hydrolase"/>
    <property type="match status" value="1"/>
</dbReference>
<dbReference type="Proteomes" id="UP000270487">
    <property type="component" value="Chromosome"/>
</dbReference>
<dbReference type="GO" id="GO:0016787">
    <property type="term" value="F:hydrolase activity"/>
    <property type="evidence" value="ECO:0007669"/>
    <property type="project" value="UniProtKB-KW"/>
</dbReference>
<evidence type="ECO:0000256" key="1">
    <source>
        <dbReference type="ARBA" id="ARBA00010613"/>
    </source>
</evidence>
<dbReference type="Gene3D" id="3.60.110.10">
    <property type="entry name" value="Carbon-nitrogen hydrolase"/>
    <property type="match status" value="1"/>
</dbReference>
<organism evidence="3 4">
    <name type="scientific">Serratia fonticola</name>
    <dbReference type="NCBI Taxonomy" id="47917"/>
    <lineage>
        <taxon>Bacteria</taxon>
        <taxon>Pseudomonadati</taxon>
        <taxon>Pseudomonadota</taxon>
        <taxon>Gammaproteobacteria</taxon>
        <taxon>Enterobacterales</taxon>
        <taxon>Yersiniaceae</taxon>
        <taxon>Serratia</taxon>
    </lineage>
</organism>